<dbReference type="AlphaFoldDB" id="A0A7S2TRC5"/>
<dbReference type="EMBL" id="HBHP01018222">
    <property type="protein sequence ID" value="CAD9766748.1"/>
    <property type="molecule type" value="Transcribed_RNA"/>
</dbReference>
<feature type="compositionally biased region" description="Pro residues" evidence="1">
    <location>
        <begin position="144"/>
        <end position="162"/>
    </location>
</feature>
<protein>
    <submittedName>
        <fullName evidence="2">Uncharacterized protein</fullName>
    </submittedName>
</protein>
<feature type="compositionally biased region" description="Basic residues" evidence="1">
    <location>
        <begin position="110"/>
        <end position="122"/>
    </location>
</feature>
<sequence>MKEMQSLYDKRFKHINNFCSSFVKMQMFFWSAYGKQCSSFLGPMKAALQQPIAHNPSSSVPAKLPENKAMEPPTQTSLPKATQRIATPEFEPQSELKEPPSMPANSPPKAKPKRKKKKKKKPLPATAPPPAPAPARAPAAAPSPAEPQPAPPVEDDPFPPPAGGGNVFDDFEF</sequence>
<feature type="compositionally biased region" description="Pro residues" evidence="1">
    <location>
        <begin position="125"/>
        <end position="135"/>
    </location>
</feature>
<accession>A0A7S2TRC5</accession>
<gene>
    <name evidence="2" type="ORF">LSP00402_LOCUS11327</name>
</gene>
<proteinExistence type="predicted"/>
<organism evidence="2">
    <name type="scientific">Lotharella oceanica</name>
    <dbReference type="NCBI Taxonomy" id="641309"/>
    <lineage>
        <taxon>Eukaryota</taxon>
        <taxon>Sar</taxon>
        <taxon>Rhizaria</taxon>
        <taxon>Cercozoa</taxon>
        <taxon>Chlorarachniophyceae</taxon>
        <taxon>Lotharella</taxon>
    </lineage>
</organism>
<evidence type="ECO:0000313" key="2">
    <source>
        <dbReference type="EMBL" id="CAD9766748.1"/>
    </source>
</evidence>
<dbReference type="PRINTS" id="PR01217">
    <property type="entry name" value="PRICHEXTENSN"/>
</dbReference>
<feature type="region of interest" description="Disordered" evidence="1">
    <location>
        <begin position="52"/>
        <end position="173"/>
    </location>
</feature>
<name>A0A7S2TRC5_9EUKA</name>
<evidence type="ECO:0000256" key="1">
    <source>
        <dbReference type="SAM" id="MobiDB-lite"/>
    </source>
</evidence>
<reference evidence="2" key="1">
    <citation type="submission" date="2021-01" db="EMBL/GenBank/DDBJ databases">
        <authorList>
            <person name="Corre E."/>
            <person name="Pelletier E."/>
            <person name="Niang G."/>
            <person name="Scheremetjew M."/>
            <person name="Finn R."/>
            <person name="Kale V."/>
            <person name="Holt S."/>
            <person name="Cochrane G."/>
            <person name="Meng A."/>
            <person name="Brown T."/>
            <person name="Cohen L."/>
        </authorList>
    </citation>
    <scope>NUCLEOTIDE SEQUENCE</scope>
    <source>
        <strain evidence="2">CCMP622</strain>
    </source>
</reference>